<feature type="domain" description="ABC transporter" evidence="8">
    <location>
        <begin position="323"/>
        <end position="549"/>
    </location>
</feature>
<dbReference type="Gene3D" id="3.40.50.300">
    <property type="entry name" value="P-loop containing nucleotide triphosphate hydrolases"/>
    <property type="match status" value="1"/>
</dbReference>
<dbReference type="InterPro" id="IPR003593">
    <property type="entry name" value="AAA+_ATPase"/>
</dbReference>
<evidence type="ECO:0000256" key="3">
    <source>
        <dbReference type="ARBA" id="ARBA00022741"/>
    </source>
</evidence>
<dbReference type="SMART" id="SM00382">
    <property type="entry name" value="AAA"/>
    <property type="match status" value="1"/>
</dbReference>
<dbReference type="Pfam" id="PF00664">
    <property type="entry name" value="ABC_membrane"/>
    <property type="match status" value="1"/>
</dbReference>
<evidence type="ECO:0000256" key="1">
    <source>
        <dbReference type="ARBA" id="ARBA00004651"/>
    </source>
</evidence>
<dbReference type="PANTHER" id="PTHR24221">
    <property type="entry name" value="ATP-BINDING CASSETTE SUB-FAMILY B"/>
    <property type="match status" value="1"/>
</dbReference>
<dbReference type="GO" id="GO:0140359">
    <property type="term" value="F:ABC-type transporter activity"/>
    <property type="evidence" value="ECO:0007669"/>
    <property type="project" value="InterPro"/>
</dbReference>
<dbReference type="STRING" id="322710.Avin_09640"/>
<evidence type="ECO:0000259" key="9">
    <source>
        <dbReference type="PROSITE" id="PS50929"/>
    </source>
</evidence>
<feature type="transmembrane region" description="Helical" evidence="7">
    <location>
        <begin position="259"/>
        <end position="283"/>
    </location>
</feature>
<evidence type="ECO:0000256" key="4">
    <source>
        <dbReference type="ARBA" id="ARBA00022840"/>
    </source>
</evidence>
<dbReference type="EnsemblBacteria" id="ACO77198">
    <property type="protein sequence ID" value="ACO77198"/>
    <property type="gene ID" value="Avin_09640"/>
</dbReference>
<sequence>MLAIILVFLTLLGAFCNVGFGLLIKATIDTLSSASKDLNTLIIFSVLFVSIRFLTPMVHGAKEFVCSKLSDEEEAHLRHQAFRTLHNFDHDYQVAKNTGDVIRRVQVGLSAFKSITRALFLNVMPVALDVLLIIGIVTYFFGLGYAAVIASVVAAYLSIVFYFTNRRMSFLAEVSDTDRALAAFTHDSYLNQESVRLFIPIQDELNQHWQFIDRYLSAQQKSRRNLYWLTTLTSVVSALGCLLILIWGSLSITHQMMTIGGYLMLTAYLFQIFLPLNSLGLSFRQIKKGLYDMTQMKDILDLASVESERNIDLHIRPGAPILLRFEDLSLQSRDGSEIFTKLQGTLHLNGLAFVVGKSGIGKSSIVRMLCGLTKPSFGRLTINGYDCQHLSQESIRANMAIASQDVVLFNSTLKQNLLVANPNATDDELLIVLNKVGLGYLFDDQRGGLDCQVGERGQKMSGGEKQRISLARALLKSAPLIILDEPTAALDSENTKNIRLLIDAVAQNACLLVITHDTSLIKEESDNVYELSTVGLKPIGVSTCPRSTVE</sequence>
<dbReference type="PANTHER" id="PTHR24221:SF654">
    <property type="entry name" value="ATP-BINDING CASSETTE SUB-FAMILY B MEMBER 6"/>
    <property type="match status" value="1"/>
</dbReference>
<proteinExistence type="predicted"/>
<dbReference type="PROSITE" id="PS50929">
    <property type="entry name" value="ABC_TM1F"/>
    <property type="match status" value="1"/>
</dbReference>
<evidence type="ECO:0000259" key="8">
    <source>
        <dbReference type="PROSITE" id="PS50893"/>
    </source>
</evidence>
<dbReference type="KEGG" id="avn:Avin_09640"/>
<feature type="transmembrane region" description="Helical" evidence="7">
    <location>
        <begin position="40"/>
        <end position="58"/>
    </location>
</feature>
<accession>C1DNI2</accession>
<dbReference type="GO" id="GO:0005886">
    <property type="term" value="C:plasma membrane"/>
    <property type="evidence" value="ECO:0007669"/>
    <property type="project" value="UniProtKB-SubCell"/>
</dbReference>
<comment type="subcellular location">
    <subcellularLocation>
        <location evidence="1">Cell membrane</location>
        <topology evidence="1">Multi-pass membrane protein</topology>
    </subcellularLocation>
</comment>
<dbReference type="InterPro" id="IPR036640">
    <property type="entry name" value="ABC1_TM_sf"/>
</dbReference>
<dbReference type="InterPro" id="IPR003439">
    <property type="entry name" value="ABC_transporter-like_ATP-bd"/>
</dbReference>
<evidence type="ECO:0000256" key="5">
    <source>
        <dbReference type="ARBA" id="ARBA00022989"/>
    </source>
</evidence>
<evidence type="ECO:0000256" key="7">
    <source>
        <dbReference type="SAM" id="Phobius"/>
    </source>
</evidence>
<organism evidence="10 11">
    <name type="scientific">Azotobacter vinelandii (strain DJ / ATCC BAA-1303)</name>
    <dbReference type="NCBI Taxonomy" id="322710"/>
    <lineage>
        <taxon>Bacteria</taxon>
        <taxon>Pseudomonadati</taxon>
        <taxon>Pseudomonadota</taxon>
        <taxon>Gammaproteobacteria</taxon>
        <taxon>Pseudomonadales</taxon>
        <taxon>Pseudomonadaceae</taxon>
        <taxon>Azotobacter</taxon>
    </lineage>
</organism>
<gene>
    <name evidence="10" type="ordered locus">Avin_09640</name>
</gene>
<dbReference type="Gene3D" id="1.20.1560.10">
    <property type="entry name" value="ABC transporter type 1, transmembrane domain"/>
    <property type="match status" value="1"/>
</dbReference>
<dbReference type="PROSITE" id="PS50893">
    <property type="entry name" value="ABC_TRANSPORTER_2"/>
    <property type="match status" value="1"/>
</dbReference>
<dbReference type="Pfam" id="PF00005">
    <property type="entry name" value="ABC_tran"/>
    <property type="match status" value="1"/>
</dbReference>
<feature type="transmembrane region" description="Helical" evidence="7">
    <location>
        <begin position="226"/>
        <end position="247"/>
    </location>
</feature>
<name>C1DNI2_AZOVD</name>
<dbReference type="SUPFAM" id="SSF52540">
    <property type="entry name" value="P-loop containing nucleoside triphosphate hydrolases"/>
    <property type="match status" value="1"/>
</dbReference>
<dbReference type="InterPro" id="IPR039421">
    <property type="entry name" value="Type_1_exporter"/>
</dbReference>
<evidence type="ECO:0000256" key="6">
    <source>
        <dbReference type="ARBA" id="ARBA00023136"/>
    </source>
</evidence>
<feature type="transmembrane region" description="Helical" evidence="7">
    <location>
        <begin position="119"/>
        <end position="137"/>
    </location>
</feature>
<dbReference type="EMBL" id="CP001157">
    <property type="protein sequence ID" value="ACO77198.1"/>
    <property type="molecule type" value="Genomic_DNA"/>
</dbReference>
<keyword evidence="5 7" id="KW-1133">Transmembrane helix</keyword>
<feature type="domain" description="ABC transmembrane type-1" evidence="9">
    <location>
        <begin position="4"/>
        <end position="288"/>
    </location>
</feature>
<dbReference type="SUPFAM" id="SSF90123">
    <property type="entry name" value="ABC transporter transmembrane region"/>
    <property type="match status" value="1"/>
</dbReference>
<dbReference type="InterPro" id="IPR027417">
    <property type="entry name" value="P-loop_NTPase"/>
</dbReference>
<dbReference type="AlphaFoldDB" id="C1DNI2"/>
<dbReference type="InterPro" id="IPR017871">
    <property type="entry name" value="ABC_transporter-like_CS"/>
</dbReference>
<evidence type="ECO:0000313" key="10">
    <source>
        <dbReference type="EMBL" id="ACO77198.1"/>
    </source>
</evidence>
<dbReference type="Proteomes" id="UP000002424">
    <property type="component" value="Chromosome"/>
</dbReference>
<dbReference type="OrthoDB" id="6828292at2"/>
<keyword evidence="4" id="KW-0067">ATP-binding</keyword>
<evidence type="ECO:0000256" key="2">
    <source>
        <dbReference type="ARBA" id="ARBA00022692"/>
    </source>
</evidence>
<dbReference type="eggNOG" id="COG5265">
    <property type="taxonomic scope" value="Bacteria"/>
</dbReference>
<protein>
    <submittedName>
        <fullName evidence="10">ABC transporter, transmembrane region, ATP binding component</fullName>
    </submittedName>
</protein>
<evidence type="ECO:0000313" key="11">
    <source>
        <dbReference type="Proteomes" id="UP000002424"/>
    </source>
</evidence>
<dbReference type="PROSITE" id="PS00211">
    <property type="entry name" value="ABC_TRANSPORTER_1"/>
    <property type="match status" value="1"/>
</dbReference>
<keyword evidence="6 7" id="KW-0472">Membrane</keyword>
<dbReference type="HOGENOM" id="CLU_000604_84_3_6"/>
<dbReference type="GO" id="GO:0016887">
    <property type="term" value="F:ATP hydrolysis activity"/>
    <property type="evidence" value="ECO:0007669"/>
    <property type="project" value="InterPro"/>
</dbReference>
<keyword evidence="11" id="KW-1185">Reference proteome</keyword>
<dbReference type="GO" id="GO:0005524">
    <property type="term" value="F:ATP binding"/>
    <property type="evidence" value="ECO:0007669"/>
    <property type="project" value="UniProtKB-KW"/>
</dbReference>
<reference evidence="10 11" key="1">
    <citation type="journal article" date="2009" name="J. Bacteriol.">
        <title>Genome sequence of Azotobacter vinelandii, an obligate aerobe specialized to support diverse anaerobic metabolic processes.</title>
        <authorList>
            <person name="Setubal J.C."/>
            <person name="dos Santos P."/>
            <person name="Goldman B.S."/>
            <person name="Ertesvag H."/>
            <person name="Espin G."/>
            <person name="Rubio L.M."/>
            <person name="Valla S."/>
            <person name="Almeida N.F."/>
            <person name="Balasubramanian D."/>
            <person name="Cromes L."/>
            <person name="Curatti L."/>
            <person name="Du Z."/>
            <person name="Godsy E."/>
            <person name="Goodner B."/>
            <person name="Hellner-Burris K."/>
            <person name="Hernandez J.A."/>
            <person name="Houmiel K."/>
            <person name="Imperial J."/>
            <person name="Kennedy C."/>
            <person name="Larson T.J."/>
            <person name="Latreille P."/>
            <person name="Ligon L.S."/>
            <person name="Lu J."/>
            <person name="Maerk M."/>
            <person name="Miller N.M."/>
            <person name="Norton S."/>
            <person name="O'Carroll I.P."/>
            <person name="Paulsen I."/>
            <person name="Raulfs E.C."/>
            <person name="Roemer R."/>
            <person name="Rosser J."/>
            <person name="Segura D."/>
            <person name="Slater S."/>
            <person name="Stricklin S.L."/>
            <person name="Studholme D.J."/>
            <person name="Sun J."/>
            <person name="Viana C.J."/>
            <person name="Wallin E."/>
            <person name="Wang B."/>
            <person name="Wheeler C."/>
            <person name="Zhu H."/>
            <person name="Dean D.R."/>
            <person name="Dixon R."/>
            <person name="Wood D."/>
        </authorList>
    </citation>
    <scope>NUCLEOTIDE SEQUENCE [LARGE SCALE GENOMIC DNA]</scope>
    <source>
        <strain evidence="11">DJ / ATCC BAA-1303</strain>
    </source>
</reference>
<keyword evidence="3" id="KW-0547">Nucleotide-binding</keyword>
<keyword evidence="2 7" id="KW-0812">Transmembrane</keyword>
<feature type="transmembrane region" description="Helical" evidence="7">
    <location>
        <begin position="143"/>
        <end position="163"/>
    </location>
</feature>
<dbReference type="InterPro" id="IPR011527">
    <property type="entry name" value="ABC1_TM_dom"/>
</dbReference>